<evidence type="ECO:0000313" key="3">
    <source>
        <dbReference type="Proteomes" id="UP000019666"/>
    </source>
</evidence>
<evidence type="ECO:0000256" key="1">
    <source>
        <dbReference type="SAM" id="MobiDB-lite"/>
    </source>
</evidence>
<feature type="region of interest" description="Disordered" evidence="1">
    <location>
        <begin position="1"/>
        <end position="38"/>
    </location>
</feature>
<accession>A0A017HN22</accession>
<proteinExistence type="predicted"/>
<gene>
    <name evidence="2" type="ORF">Rumeso_03275</name>
</gene>
<dbReference type="HOGENOM" id="CLU_3332538_0_0_5"/>
<comment type="caution">
    <text evidence="2">The sequence shown here is derived from an EMBL/GenBank/DDBJ whole genome shotgun (WGS) entry which is preliminary data.</text>
</comment>
<dbReference type="EMBL" id="AOSK01000091">
    <property type="protein sequence ID" value="EYD75179.1"/>
    <property type="molecule type" value="Genomic_DNA"/>
</dbReference>
<dbReference type="Proteomes" id="UP000019666">
    <property type="component" value="Unassembled WGS sequence"/>
</dbReference>
<evidence type="ECO:0000313" key="2">
    <source>
        <dbReference type="EMBL" id="EYD75179.1"/>
    </source>
</evidence>
<sequence length="38" mass="3819">MEGQSNAGRGDETAPAVDNSGDGTPRLRSDVRAFAAAA</sequence>
<keyword evidence="3" id="KW-1185">Reference proteome</keyword>
<reference evidence="2 3" key="1">
    <citation type="submission" date="2013-02" db="EMBL/GenBank/DDBJ databases">
        <authorList>
            <person name="Fiebig A."/>
            <person name="Goeker M."/>
            <person name="Klenk H.-P.P."/>
        </authorList>
    </citation>
    <scope>NUCLEOTIDE SEQUENCE [LARGE SCALE GENOMIC DNA]</scope>
    <source>
        <strain evidence="2 3">DSM 19309</strain>
    </source>
</reference>
<name>A0A017HN22_9RHOB</name>
<dbReference type="AlphaFoldDB" id="A0A017HN22"/>
<protein>
    <submittedName>
        <fullName evidence="2">Uncharacterized protein</fullName>
    </submittedName>
</protein>
<organism evidence="2 3">
    <name type="scientific">Rubellimicrobium mesophilum DSM 19309</name>
    <dbReference type="NCBI Taxonomy" id="442562"/>
    <lineage>
        <taxon>Bacteria</taxon>
        <taxon>Pseudomonadati</taxon>
        <taxon>Pseudomonadota</taxon>
        <taxon>Alphaproteobacteria</taxon>
        <taxon>Rhodobacterales</taxon>
        <taxon>Roseobacteraceae</taxon>
        <taxon>Rubellimicrobium</taxon>
    </lineage>
</organism>